<dbReference type="PANTHER" id="PTHR24221">
    <property type="entry name" value="ATP-BINDING CASSETTE SUB-FAMILY B"/>
    <property type="match status" value="1"/>
</dbReference>
<dbReference type="CDD" id="cd03228">
    <property type="entry name" value="ABCC_MRP_Like"/>
    <property type="match status" value="1"/>
</dbReference>
<evidence type="ECO:0000256" key="4">
    <source>
        <dbReference type="ARBA" id="ARBA00022840"/>
    </source>
</evidence>
<evidence type="ECO:0000256" key="2">
    <source>
        <dbReference type="ARBA" id="ARBA00022692"/>
    </source>
</evidence>
<dbReference type="InterPro" id="IPR011527">
    <property type="entry name" value="ABC1_TM_dom"/>
</dbReference>
<evidence type="ECO:0000256" key="3">
    <source>
        <dbReference type="ARBA" id="ARBA00022741"/>
    </source>
</evidence>
<dbReference type="GO" id="GO:0005524">
    <property type="term" value="F:ATP binding"/>
    <property type="evidence" value="ECO:0007669"/>
    <property type="project" value="UniProtKB-KW"/>
</dbReference>
<keyword evidence="5 7" id="KW-1133">Transmembrane helix</keyword>
<feature type="domain" description="ABC transporter" evidence="8">
    <location>
        <begin position="340"/>
        <end position="573"/>
    </location>
</feature>
<dbReference type="GO" id="GO:0005886">
    <property type="term" value="C:plasma membrane"/>
    <property type="evidence" value="ECO:0007669"/>
    <property type="project" value="UniProtKB-SubCell"/>
</dbReference>
<keyword evidence="3" id="KW-0547">Nucleotide-binding</keyword>
<evidence type="ECO:0000256" key="1">
    <source>
        <dbReference type="ARBA" id="ARBA00004651"/>
    </source>
</evidence>
<evidence type="ECO:0000256" key="6">
    <source>
        <dbReference type="ARBA" id="ARBA00023136"/>
    </source>
</evidence>
<keyword evidence="4 10" id="KW-0067">ATP-binding</keyword>
<gene>
    <name evidence="10" type="ORF">DW914_18535</name>
</gene>
<evidence type="ECO:0000259" key="8">
    <source>
        <dbReference type="PROSITE" id="PS50893"/>
    </source>
</evidence>
<dbReference type="Gene3D" id="3.40.50.300">
    <property type="entry name" value="P-loop containing nucleotide triphosphate hydrolases"/>
    <property type="match status" value="1"/>
</dbReference>
<dbReference type="InterPro" id="IPR036640">
    <property type="entry name" value="ABC1_TM_sf"/>
</dbReference>
<organism evidence="10 11">
    <name type="scientific">Roseburia inulinivorans</name>
    <dbReference type="NCBI Taxonomy" id="360807"/>
    <lineage>
        <taxon>Bacteria</taxon>
        <taxon>Bacillati</taxon>
        <taxon>Bacillota</taxon>
        <taxon>Clostridia</taxon>
        <taxon>Lachnospirales</taxon>
        <taxon>Lachnospiraceae</taxon>
        <taxon>Roseburia</taxon>
    </lineage>
</organism>
<dbReference type="Proteomes" id="UP000283492">
    <property type="component" value="Unassembled WGS sequence"/>
</dbReference>
<dbReference type="PANTHER" id="PTHR24221:SF646">
    <property type="entry name" value="HAEMOLYSIN SECRETION ATP-BINDING PROTEIN"/>
    <property type="match status" value="1"/>
</dbReference>
<dbReference type="EMBL" id="QSFX01000060">
    <property type="protein sequence ID" value="RHA82280.1"/>
    <property type="molecule type" value="Genomic_DNA"/>
</dbReference>
<evidence type="ECO:0000256" key="5">
    <source>
        <dbReference type="ARBA" id="ARBA00022989"/>
    </source>
</evidence>
<sequence>MKKTVQFILEIQKILDKKTWIKVKLFYLAVLLSAIFEPIVLVLYKNLLNMLSNQVAFASTIFWVVFGYEFVQLLSGFSMLLIGHEKLKLEYTLNNILIKAVHNKLNRICEEEFEKENTYNLLERVKESFVNSVLSIIDGLIGGATQIIQCVGCVLIVTRINLYLGLAMILANIPYIIVNIVYNIKEYKIKQKCSLKKRQVSYYEEQLQYRRNAKDIRLFNATPYMLNRIENLKTDITKEYVMLYNKEVWLKSATTILKFVVTGLCIILCIKPTYYGTANCGDIVVLITASLNLENKIFELFENYYLIMNCGFIIEDWYSFSELPEEKEIKSNDTIENYSITFRNVSFKYPGTNRYALQGVNLHIKQGEKIVIIGENGSGKTTFINLLLGCFSSYTGNILIDGKEICNVYDEIRRNCSVVFQDFLKLQLSIKDNIFLEQSSLFEEKQIEEQVYFIGNLKNGINTVLGQLEEGGIELSGGEWQLIAILRAMVKTNKKIIVMDEPTSYLDSKKEDWFYATLLEIPKDMTVIIVSHRLSVAKLCDRIVLFKKGRIETMGTHEELIENSEEYKRMYFSQKDMYDINS</sequence>
<evidence type="ECO:0000313" key="10">
    <source>
        <dbReference type="EMBL" id="RHA82280.1"/>
    </source>
</evidence>
<dbReference type="InterPro" id="IPR027417">
    <property type="entry name" value="P-loop_NTPase"/>
</dbReference>
<comment type="caution">
    <text evidence="10">The sequence shown here is derived from an EMBL/GenBank/DDBJ whole genome shotgun (WGS) entry which is preliminary data.</text>
</comment>
<dbReference type="GO" id="GO:0034040">
    <property type="term" value="F:ATPase-coupled lipid transmembrane transporter activity"/>
    <property type="evidence" value="ECO:0007669"/>
    <property type="project" value="TreeGrafter"/>
</dbReference>
<keyword evidence="2 7" id="KW-0812">Transmembrane</keyword>
<accession>A0A413TBJ8</accession>
<keyword evidence="6 7" id="KW-0472">Membrane</keyword>
<evidence type="ECO:0000313" key="11">
    <source>
        <dbReference type="Proteomes" id="UP000283492"/>
    </source>
</evidence>
<proteinExistence type="predicted"/>
<feature type="transmembrane region" description="Helical" evidence="7">
    <location>
        <begin position="133"/>
        <end position="157"/>
    </location>
</feature>
<reference evidence="10 11" key="1">
    <citation type="submission" date="2018-08" db="EMBL/GenBank/DDBJ databases">
        <title>A genome reference for cultivated species of the human gut microbiota.</title>
        <authorList>
            <person name="Zou Y."/>
            <person name="Xue W."/>
            <person name="Luo G."/>
        </authorList>
    </citation>
    <scope>NUCLEOTIDE SEQUENCE [LARGE SCALE GENOMIC DNA]</scope>
    <source>
        <strain evidence="10 11">AM42-1AC</strain>
    </source>
</reference>
<feature type="domain" description="ABC transmembrane type-1" evidence="9">
    <location>
        <begin position="28"/>
        <end position="309"/>
    </location>
</feature>
<dbReference type="PROSITE" id="PS50893">
    <property type="entry name" value="ABC_TRANSPORTER_2"/>
    <property type="match status" value="1"/>
</dbReference>
<dbReference type="Gene3D" id="1.20.1560.10">
    <property type="entry name" value="ABC transporter type 1, transmembrane domain"/>
    <property type="match status" value="1"/>
</dbReference>
<dbReference type="SMART" id="SM00382">
    <property type="entry name" value="AAA"/>
    <property type="match status" value="1"/>
</dbReference>
<feature type="transmembrane region" description="Helical" evidence="7">
    <location>
        <begin position="163"/>
        <end position="182"/>
    </location>
</feature>
<dbReference type="SUPFAM" id="SSF90123">
    <property type="entry name" value="ABC transporter transmembrane region"/>
    <property type="match status" value="1"/>
</dbReference>
<dbReference type="PROSITE" id="PS50929">
    <property type="entry name" value="ABC_TM1F"/>
    <property type="match status" value="1"/>
</dbReference>
<feature type="transmembrane region" description="Helical" evidence="7">
    <location>
        <begin position="25"/>
        <end position="44"/>
    </location>
</feature>
<dbReference type="SUPFAM" id="SSF52540">
    <property type="entry name" value="P-loop containing nucleoside triphosphate hydrolases"/>
    <property type="match status" value="1"/>
</dbReference>
<dbReference type="InterPro" id="IPR003593">
    <property type="entry name" value="AAA+_ATPase"/>
</dbReference>
<comment type="subcellular location">
    <subcellularLocation>
        <location evidence="1">Cell membrane</location>
        <topology evidence="1">Multi-pass membrane protein</topology>
    </subcellularLocation>
</comment>
<dbReference type="Pfam" id="PF00005">
    <property type="entry name" value="ABC_tran"/>
    <property type="match status" value="1"/>
</dbReference>
<dbReference type="InterPro" id="IPR003439">
    <property type="entry name" value="ABC_transporter-like_ATP-bd"/>
</dbReference>
<dbReference type="Pfam" id="PF00664">
    <property type="entry name" value="ABC_membrane"/>
    <property type="match status" value="1"/>
</dbReference>
<dbReference type="InterPro" id="IPR039421">
    <property type="entry name" value="Type_1_exporter"/>
</dbReference>
<name>A0A413TBJ8_9FIRM</name>
<feature type="transmembrane region" description="Helical" evidence="7">
    <location>
        <begin position="56"/>
        <end position="82"/>
    </location>
</feature>
<dbReference type="AlphaFoldDB" id="A0A413TBJ8"/>
<dbReference type="PROSITE" id="PS00211">
    <property type="entry name" value="ABC_TRANSPORTER_1"/>
    <property type="match status" value="1"/>
</dbReference>
<protein>
    <submittedName>
        <fullName evidence="10">ABC transporter ATP-binding protein</fullName>
    </submittedName>
</protein>
<evidence type="ECO:0000256" key="7">
    <source>
        <dbReference type="SAM" id="Phobius"/>
    </source>
</evidence>
<dbReference type="RefSeq" id="WP_118583875.1">
    <property type="nucleotide sequence ID" value="NZ_CABJFX010000060.1"/>
</dbReference>
<dbReference type="GO" id="GO:0016887">
    <property type="term" value="F:ATP hydrolysis activity"/>
    <property type="evidence" value="ECO:0007669"/>
    <property type="project" value="InterPro"/>
</dbReference>
<dbReference type="GO" id="GO:0140359">
    <property type="term" value="F:ABC-type transporter activity"/>
    <property type="evidence" value="ECO:0007669"/>
    <property type="project" value="InterPro"/>
</dbReference>
<evidence type="ECO:0000259" key="9">
    <source>
        <dbReference type="PROSITE" id="PS50929"/>
    </source>
</evidence>
<dbReference type="InterPro" id="IPR017871">
    <property type="entry name" value="ABC_transporter-like_CS"/>
</dbReference>